<evidence type="ECO:0000256" key="3">
    <source>
        <dbReference type="ARBA" id="ARBA00022692"/>
    </source>
</evidence>
<comment type="caution">
    <text evidence="10">The sequence shown here is derived from an EMBL/GenBank/DDBJ whole genome shotgun (WGS) entry which is preliminary data.</text>
</comment>
<comment type="catalytic activity">
    <reaction evidence="8">
        <text>L-cysteinyl-[protein] + hexadecanoyl-CoA = S-hexadecanoyl-L-cysteinyl-[protein] + CoA</text>
        <dbReference type="Rhea" id="RHEA:36683"/>
        <dbReference type="Rhea" id="RHEA-COMP:10131"/>
        <dbReference type="Rhea" id="RHEA-COMP:11032"/>
        <dbReference type="ChEBI" id="CHEBI:29950"/>
        <dbReference type="ChEBI" id="CHEBI:57287"/>
        <dbReference type="ChEBI" id="CHEBI:57379"/>
        <dbReference type="ChEBI" id="CHEBI:74151"/>
        <dbReference type="EC" id="2.3.1.225"/>
    </reaction>
</comment>
<dbReference type="GO" id="GO:0005794">
    <property type="term" value="C:Golgi apparatus"/>
    <property type="evidence" value="ECO:0007669"/>
    <property type="project" value="TreeGrafter"/>
</dbReference>
<feature type="transmembrane region" description="Helical" evidence="8">
    <location>
        <begin position="210"/>
        <end position="238"/>
    </location>
</feature>
<dbReference type="InterPro" id="IPR001594">
    <property type="entry name" value="Palmitoyltrfase_DHHC"/>
</dbReference>
<dbReference type="Proteomes" id="UP000000702">
    <property type="component" value="Unassembled WGS sequence"/>
</dbReference>
<keyword evidence="2 8" id="KW-0808">Transferase</keyword>
<gene>
    <name evidence="10" type="ORF">TCIL3000_0_00660</name>
</gene>
<dbReference type="PANTHER" id="PTHR22883:SF23">
    <property type="entry name" value="PALMITOYLTRANSFERASE ZDHHC6"/>
    <property type="match status" value="1"/>
</dbReference>
<keyword evidence="3 8" id="KW-0812">Transmembrane</keyword>
<feature type="domain" description="Palmitoyltransferase DHHC" evidence="9">
    <location>
        <begin position="131"/>
        <end position="242"/>
    </location>
</feature>
<organism evidence="10 11">
    <name type="scientific">Trypanosoma congolense (strain IL3000)</name>
    <dbReference type="NCBI Taxonomy" id="1068625"/>
    <lineage>
        <taxon>Eukaryota</taxon>
        <taxon>Discoba</taxon>
        <taxon>Euglenozoa</taxon>
        <taxon>Kinetoplastea</taxon>
        <taxon>Metakinetoplastina</taxon>
        <taxon>Trypanosomatida</taxon>
        <taxon>Trypanosomatidae</taxon>
        <taxon>Trypanosoma</taxon>
        <taxon>Nannomonas</taxon>
    </lineage>
</organism>
<evidence type="ECO:0000256" key="4">
    <source>
        <dbReference type="ARBA" id="ARBA00022989"/>
    </source>
</evidence>
<feature type="transmembrane region" description="Helical" evidence="8">
    <location>
        <begin position="21"/>
        <end position="47"/>
    </location>
</feature>
<evidence type="ECO:0000256" key="5">
    <source>
        <dbReference type="ARBA" id="ARBA00023136"/>
    </source>
</evidence>
<evidence type="ECO:0000313" key="10">
    <source>
        <dbReference type="EMBL" id="CCD14362.1"/>
    </source>
</evidence>
<comment type="domain">
    <text evidence="8">The DHHC domain is required for palmitoyltransferase activity.</text>
</comment>
<feature type="transmembrane region" description="Helical" evidence="8">
    <location>
        <begin position="59"/>
        <end position="81"/>
    </location>
</feature>
<dbReference type="Pfam" id="PF01529">
    <property type="entry name" value="DHHC"/>
    <property type="match status" value="1"/>
</dbReference>
<reference evidence="11" key="1">
    <citation type="submission" date="2011-07" db="EMBL/GenBank/DDBJ databases">
        <title>Divergent evolution of antigenic variation in African trypanosomes.</title>
        <authorList>
            <person name="Jackson A.P."/>
            <person name="Berry A."/>
            <person name="Allison H.C."/>
            <person name="Burton P."/>
            <person name="Anderson J."/>
            <person name="Aslett M."/>
            <person name="Brown R."/>
            <person name="Corton N."/>
            <person name="Harris D."/>
            <person name="Hauser H."/>
            <person name="Gamble J."/>
            <person name="Gilderthorp R."/>
            <person name="McQuillan J."/>
            <person name="Quail M.A."/>
            <person name="Sanders M."/>
            <person name="Van Tonder A."/>
            <person name="Ginger M.L."/>
            <person name="Donelson J.E."/>
            <person name="Field M.C."/>
            <person name="Barry J.D."/>
            <person name="Berriman M."/>
            <person name="Hertz-Fowler C."/>
        </authorList>
    </citation>
    <scope>NUCLEOTIDE SEQUENCE [LARGE SCALE GENOMIC DNA]</scope>
    <source>
        <strain evidence="11">IL3000</strain>
    </source>
</reference>
<feature type="transmembrane region" description="Helical" evidence="8">
    <location>
        <begin position="182"/>
        <end position="204"/>
    </location>
</feature>
<evidence type="ECO:0000256" key="8">
    <source>
        <dbReference type="RuleBase" id="RU079119"/>
    </source>
</evidence>
<evidence type="ECO:0000256" key="6">
    <source>
        <dbReference type="ARBA" id="ARBA00023315"/>
    </source>
</evidence>
<keyword evidence="11" id="KW-1185">Reference proteome</keyword>
<evidence type="ECO:0000256" key="1">
    <source>
        <dbReference type="ARBA" id="ARBA00004141"/>
    </source>
</evidence>
<proteinExistence type="inferred from homology"/>
<dbReference type="GO" id="GO:0019706">
    <property type="term" value="F:protein-cysteine S-palmitoyltransferase activity"/>
    <property type="evidence" value="ECO:0007669"/>
    <property type="project" value="UniProtKB-EC"/>
</dbReference>
<dbReference type="GO" id="GO:0016020">
    <property type="term" value="C:membrane"/>
    <property type="evidence" value="ECO:0007669"/>
    <property type="project" value="UniProtKB-SubCell"/>
</dbReference>
<accession>F9WAU1</accession>
<evidence type="ECO:0000313" key="11">
    <source>
        <dbReference type="Proteomes" id="UP000000702"/>
    </source>
</evidence>
<dbReference type="AlphaFoldDB" id="F9WAU1"/>
<dbReference type="PANTHER" id="PTHR22883">
    <property type="entry name" value="ZINC FINGER DHHC DOMAIN CONTAINING PROTEIN"/>
    <property type="match status" value="1"/>
</dbReference>
<evidence type="ECO:0000259" key="9">
    <source>
        <dbReference type="Pfam" id="PF01529"/>
    </source>
</evidence>
<protein>
    <recommendedName>
        <fullName evidence="8">Palmitoyltransferase</fullName>
        <ecNumber evidence="8">2.3.1.225</ecNumber>
    </recommendedName>
</protein>
<evidence type="ECO:0000256" key="2">
    <source>
        <dbReference type="ARBA" id="ARBA00022679"/>
    </source>
</evidence>
<name>F9WAU1_TRYCI</name>
<dbReference type="GO" id="GO:0006612">
    <property type="term" value="P:protein targeting to membrane"/>
    <property type="evidence" value="ECO:0007669"/>
    <property type="project" value="TreeGrafter"/>
</dbReference>
<dbReference type="GO" id="GO:0005783">
    <property type="term" value="C:endoplasmic reticulum"/>
    <property type="evidence" value="ECO:0007669"/>
    <property type="project" value="TreeGrafter"/>
</dbReference>
<evidence type="ECO:0000256" key="7">
    <source>
        <dbReference type="ARBA" id="ARBA00038298"/>
    </source>
</evidence>
<comment type="subcellular location">
    <subcellularLocation>
        <location evidence="1">Membrane</location>
        <topology evidence="1">Multi-pass membrane protein</topology>
    </subcellularLocation>
</comment>
<dbReference type="VEuPathDB" id="TriTrypDB:TcIL3000_0_00660"/>
<comment type="similarity">
    <text evidence="7">Belongs to the DHHC palmitoyltransferase family. PFA5 subfamily.</text>
</comment>
<keyword evidence="5 8" id="KW-0472">Membrane</keyword>
<dbReference type="InterPro" id="IPR039859">
    <property type="entry name" value="PFA4/ZDH16/20/ERF2-like"/>
</dbReference>
<keyword evidence="4 8" id="KW-1133">Transmembrane helix</keyword>
<dbReference type="EC" id="2.3.1.225" evidence="8"/>
<dbReference type="PROSITE" id="PS50216">
    <property type="entry name" value="DHHC"/>
    <property type="match status" value="1"/>
</dbReference>
<reference evidence="10 11" key="2">
    <citation type="journal article" date="2012" name="Proc. Natl. Acad. Sci. U.S.A.">
        <title>Antigenic diversity is generated by distinct evolutionary mechanisms in African trypanosome species.</title>
        <authorList>
            <person name="Jackson A.P."/>
            <person name="Berry A."/>
            <person name="Aslett M."/>
            <person name="Allison H.C."/>
            <person name="Burton P."/>
            <person name="Vavrova-Anderson J."/>
            <person name="Brown R."/>
            <person name="Browne H."/>
            <person name="Corton N."/>
            <person name="Hauser H."/>
            <person name="Gamble J."/>
            <person name="Gilderthorp R."/>
            <person name="Marcello L."/>
            <person name="McQuillan J."/>
            <person name="Otto T.D."/>
            <person name="Quail M.A."/>
            <person name="Sanders M.J."/>
            <person name="van Tonder A."/>
            <person name="Ginger M.L."/>
            <person name="Field M.C."/>
            <person name="Barry J.D."/>
            <person name="Hertz-Fowler C."/>
            <person name="Berriman M."/>
        </authorList>
    </citation>
    <scope>NUCLEOTIDE SEQUENCE [LARGE SCALE GENOMIC DNA]</scope>
    <source>
        <strain evidence="10 11">IL3000</strain>
    </source>
</reference>
<keyword evidence="6 8" id="KW-0012">Acyltransferase</keyword>
<dbReference type="EMBL" id="CAEQ01001480">
    <property type="protein sequence ID" value="CCD14362.1"/>
    <property type="molecule type" value="Genomic_DNA"/>
</dbReference>
<dbReference type="OMA" id="VLNNCIG"/>
<sequence>MLRMRNVHSFTPTNIRERITLCLSYFGIFPVLLVILLGFGVHMTYFVLLSMRYTNQWTLVLPIIFLVIGGFMLVLQLIVLFRTVFTCAGYVPRDPWEHPPQYIGSSSSYVRPENEEASANRNSVRQLDRNYKLRYCTACEQFKPDRAYHCTTCERCTLNFDHHCPVLNNCIGRDNYKMFILLLNYSLVSGIYVSLSMFIGIFFLDDSKATVGYMVFACCCLIISVCMGSFGCVHIYWLCIGHSTASKHASGFSNEKCLGNEDAAYMRAQHCEAVCGVKRTCWRLLTPVAPVRNDFTASA</sequence>